<evidence type="ECO:0000313" key="2">
    <source>
        <dbReference type="EMBL" id="MFD1722161.1"/>
    </source>
</evidence>
<protein>
    <submittedName>
        <fullName evidence="2">Nuclear transport factor 2 family protein</fullName>
    </submittedName>
</protein>
<sequence>MTLTTSTLDSVIVIWHVAVNNKDGATAAAACTEDVVVSGPKGEAAGRDEMRRWVETAGVRLMPRDCYDVPGGIVVEQDATWDSDGTSTPVTVFSSFGLRNGSISSIHRFASLDEARAYPLAA</sequence>
<reference evidence="3" key="1">
    <citation type="journal article" date="2019" name="Int. J. Syst. Evol. Microbiol.">
        <title>The Global Catalogue of Microorganisms (GCM) 10K type strain sequencing project: providing services to taxonomists for standard genome sequencing and annotation.</title>
        <authorList>
            <consortium name="The Broad Institute Genomics Platform"/>
            <consortium name="The Broad Institute Genome Sequencing Center for Infectious Disease"/>
            <person name="Wu L."/>
            <person name="Ma J."/>
        </authorList>
    </citation>
    <scope>NUCLEOTIDE SEQUENCE [LARGE SCALE GENOMIC DNA]</scope>
    <source>
        <strain evidence="3">CGMCC 1.12471</strain>
    </source>
</reference>
<dbReference type="InterPro" id="IPR032710">
    <property type="entry name" value="NTF2-like_dom_sf"/>
</dbReference>
<name>A0ABW4LFM6_9MICO</name>
<dbReference type="Proteomes" id="UP001597347">
    <property type="component" value="Unassembled WGS sequence"/>
</dbReference>
<dbReference type="Gene3D" id="3.10.450.50">
    <property type="match status" value="1"/>
</dbReference>
<gene>
    <name evidence="2" type="ORF">ACFSBI_11430</name>
</gene>
<dbReference type="RefSeq" id="WP_377935017.1">
    <property type="nucleotide sequence ID" value="NZ_JBHUEA010000017.1"/>
</dbReference>
<keyword evidence="3" id="KW-1185">Reference proteome</keyword>
<dbReference type="EMBL" id="JBHUEA010000017">
    <property type="protein sequence ID" value="MFD1722161.1"/>
    <property type="molecule type" value="Genomic_DNA"/>
</dbReference>
<comment type="caution">
    <text evidence="2">The sequence shown here is derived from an EMBL/GenBank/DDBJ whole genome shotgun (WGS) entry which is preliminary data.</text>
</comment>
<accession>A0ABW4LFM6</accession>
<organism evidence="2 3">
    <name type="scientific">Amnibacterium endophyticum</name>
    <dbReference type="NCBI Taxonomy" id="2109337"/>
    <lineage>
        <taxon>Bacteria</taxon>
        <taxon>Bacillati</taxon>
        <taxon>Actinomycetota</taxon>
        <taxon>Actinomycetes</taxon>
        <taxon>Micrococcales</taxon>
        <taxon>Microbacteriaceae</taxon>
        <taxon>Amnibacterium</taxon>
    </lineage>
</organism>
<proteinExistence type="predicted"/>
<evidence type="ECO:0000313" key="3">
    <source>
        <dbReference type="Proteomes" id="UP001597347"/>
    </source>
</evidence>
<dbReference type="InterPro" id="IPR037401">
    <property type="entry name" value="SnoaL-like"/>
</dbReference>
<evidence type="ECO:0000259" key="1">
    <source>
        <dbReference type="Pfam" id="PF12680"/>
    </source>
</evidence>
<feature type="domain" description="SnoaL-like" evidence="1">
    <location>
        <begin position="17"/>
        <end position="105"/>
    </location>
</feature>
<dbReference type="Pfam" id="PF12680">
    <property type="entry name" value="SnoaL_2"/>
    <property type="match status" value="1"/>
</dbReference>
<dbReference type="SUPFAM" id="SSF54427">
    <property type="entry name" value="NTF2-like"/>
    <property type="match status" value="1"/>
</dbReference>